<comment type="caution">
    <text evidence="1">The sequence shown here is derived from an EMBL/GenBank/DDBJ whole genome shotgun (WGS) entry which is preliminary data.</text>
</comment>
<organism evidence="1 2">
    <name type="scientific">Symbiodinium natans</name>
    <dbReference type="NCBI Taxonomy" id="878477"/>
    <lineage>
        <taxon>Eukaryota</taxon>
        <taxon>Sar</taxon>
        <taxon>Alveolata</taxon>
        <taxon>Dinophyceae</taxon>
        <taxon>Suessiales</taxon>
        <taxon>Symbiodiniaceae</taxon>
        <taxon>Symbiodinium</taxon>
    </lineage>
</organism>
<dbReference type="OrthoDB" id="447818at2759"/>
<evidence type="ECO:0000313" key="1">
    <source>
        <dbReference type="EMBL" id="CAE7502949.1"/>
    </source>
</evidence>
<protein>
    <submittedName>
        <fullName evidence="1">Uncharacterized protein</fullName>
    </submittedName>
</protein>
<evidence type="ECO:0000313" key="2">
    <source>
        <dbReference type="Proteomes" id="UP000604046"/>
    </source>
</evidence>
<dbReference type="Proteomes" id="UP000604046">
    <property type="component" value="Unassembled WGS sequence"/>
</dbReference>
<name>A0A812SYU5_9DINO</name>
<keyword evidence="2" id="KW-1185">Reference proteome</keyword>
<proteinExistence type="predicted"/>
<dbReference type="AlphaFoldDB" id="A0A812SYU5"/>
<dbReference type="EMBL" id="CAJNDS010002506">
    <property type="protein sequence ID" value="CAE7502949.1"/>
    <property type="molecule type" value="Genomic_DNA"/>
</dbReference>
<gene>
    <name evidence="1" type="ORF">SNAT2548_LOCUS28166</name>
</gene>
<accession>A0A812SYU5</accession>
<sequence length="276" mass="29804">MAVRVDDTVFLDSSLVAWGVPETVRQALAAKGFTTMSLIAHALPSSDHLESFVDLVLGRPEGLAPDAPLLSPEASALRRVVKECSAVVSGTSSLSGIPSSALTVPKPKLCAGDVTKMVTDFTAKYPSEFLRAQLEGLDARNLGWIPWRFRTTEHEEAVVVRRKPRADVALLTSLLAAQDPDPLETSVPSGGPLEATLRRFIGLLCTSIALLDGMHLLPLRKMLERFVSTATAVPEDRSLLFYPLYPLASRAFGILSRGVIRSNSNLICLGNTKFLP</sequence>
<reference evidence="1" key="1">
    <citation type="submission" date="2021-02" db="EMBL/GenBank/DDBJ databases">
        <authorList>
            <person name="Dougan E. K."/>
            <person name="Rhodes N."/>
            <person name="Thang M."/>
            <person name="Chan C."/>
        </authorList>
    </citation>
    <scope>NUCLEOTIDE SEQUENCE</scope>
</reference>